<evidence type="ECO:0000313" key="1">
    <source>
        <dbReference type="EMBL" id="KAK7965830.1"/>
    </source>
</evidence>
<dbReference type="Proteomes" id="UP001391051">
    <property type="component" value="Unassembled WGS sequence"/>
</dbReference>
<protein>
    <submittedName>
        <fullName evidence="1">GTP-binding protein lepa</fullName>
    </submittedName>
</protein>
<keyword evidence="2" id="KW-1185">Reference proteome</keyword>
<sequence length="74" mass="8220">MDTSSSSPAVKRAFTELERRIAVIPIEQLRDFCIVAYTDQSKSTLSSRLLEITDTTSSAAKQHILDTLKPRPAI</sequence>
<gene>
    <name evidence="1" type="ORF">PG986_000107</name>
</gene>
<dbReference type="EMBL" id="JAQQWE010000001">
    <property type="protein sequence ID" value="KAK7965830.1"/>
    <property type="molecule type" value="Genomic_DNA"/>
</dbReference>
<reference evidence="1 2" key="1">
    <citation type="submission" date="2023-01" db="EMBL/GenBank/DDBJ databases">
        <title>Analysis of 21 Apiospora genomes using comparative genomics revels a genus with tremendous synthesis potential of carbohydrate active enzymes and secondary metabolites.</title>
        <authorList>
            <person name="Sorensen T."/>
        </authorList>
    </citation>
    <scope>NUCLEOTIDE SEQUENCE [LARGE SCALE GENOMIC DNA]</scope>
    <source>
        <strain evidence="1 2">CBS 24483</strain>
    </source>
</reference>
<name>A0ABR1QT52_9PEZI</name>
<comment type="caution">
    <text evidence="1">The sequence shown here is derived from an EMBL/GenBank/DDBJ whole genome shotgun (WGS) entry which is preliminary data.</text>
</comment>
<dbReference type="GeneID" id="92069391"/>
<dbReference type="RefSeq" id="XP_066705222.1">
    <property type="nucleotide sequence ID" value="XM_066836329.1"/>
</dbReference>
<accession>A0ABR1QT52</accession>
<organism evidence="1 2">
    <name type="scientific">Apiospora aurea</name>
    <dbReference type="NCBI Taxonomy" id="335848"/>
    <lineage>
        <taxon>Eukaryota</taxon>
        <taxon>Fungi</taxon>
        <taxon>Dikarya</taxon>
        <taxon>Ascomycota</taxon>
        <taxon>Pezizomycotina</taxon>
        <taxon>Sordariomycetes</taxon>
        <taxon>Xylariomycetidae</taxon>
        <taxon>Amphisphaeriales</taxon>
        <taxon>Apiosporaceae</taxon>
        <taxon>Apiospora</taxon>
    </lineage>
</organism>
<proteinExistence type="predicted"/>
<evidence type="ECO:0000313" key="2">
    <source>
        <dbReference type="Proteomes" id="UP001391051"/>
    </source>
</evidence>